<dbReference type="EMBL" id="CP000790">
    <property type="protein sequence ID" value="ABU73914.1"/>
    <property type="molecule type" value="Genomic_DNA"/>
</dbReference>
<keyword evidence="1" id="KW-1133">Transmembrane helix</keyword>
<dbReference type="InterPro" id="IPR008537">
    <property type="entry name" value="DUF819"/>
</dbReference>
<evidence type="ECO:0000256" key="1">
    <source>
        <dbReference type="SAM" id="Phobius"/>
    </source>
</evidence>
<feature type="transmembrane region" description="Helical" evidence="1">
    <location>
        <begin position="339"/>
        <end position="357"/>
    </location>
</feature>
<feature type="transmembrane region" description="Helical" evidence="1">
    <location>
        <begin position="415"/>
        <end position="436"/>
    </location>
</feature>
<gene>
    <name evidence="2" type="ordered locus">VIBHAR_06021</name>
</gene>
<protein>
    <recommendedName>
        <fullName evidence="4">DUF819 family protein</fullName>
    </recommendedName>
</protein>
<dbReference type="PANTHER" id="PTHR34289:SF8">
    <property type="entry name" value="DUF819 DOMAIN-CONTAINING PROTEIN"/>
    <property type="match status" value="1"/>
</dbReference>
<keyword evidence="1" id="KW-0812">Transmembrane</keyword>
<organism evidence="2 3">
    <name type="scientific">Vibrio campbellii (strain ATCC BAA-1116)</name>
    <dbReference type="NCBI Taxonomy" id="2902295"/>
    <lineage>
        <taxon>Bacteria</taxon>
        <taxon>Pseudomonadati</taxon>
        <taxon>Pseudomonadota</taxon>
        <taxon>Gammaproteobacteria</taxon>
        <taxon>Vibrionales</taxon>
        <taxon>Vibrionaceae</taxon>
        <taxon>Vibrio</taxon>
    </lineage>
</organism>
<dbReference type="KEGG" id="vha:VIBHAR_06021"/>
<evidence type="ECO:0000313" key="2">
    <source>
        <dbReference type="EMBL" id="ABU73914.1"/>
    </source>
</evidence>
<feature type="transmembrane region" description="Helical" evidence="1">
    <location>
        <begin position="200"/>
        <end position="224"/>
    </location>
</feature>
<feature type="transmembrane region" description="Helical" evidence="1">
    <location>
        <begin position="135"/>
        <end position="157"/>
    </location>
</feature>
<proteinExistence type="predicted"/>
<evidence type="ECO:0008006" key="4">
    <source>
        <dbReference type="Google" id="ProtNLM"/>
    </source>
</evidence>
<feature type="transmembrane region" description="Helical" evidence="1">
    <location>
        <begin position="73"/>
        <end position="96"/>
    </location>
</feature>
<reference evidence="2 3" key="1">
    <citation type="submission" date="2007-08" db="EMBL/GenBank/DDBJ databases">
        <authorList>
            <consortium name="The Vibrio harveyi Genome Sequencing Project"/>
            <person name="Bassler B."/>
            <person name="Clifton S.W."/>
            <person name="Fulton L."/>
            <person name="Delehaunty K."/>
            <person name="Fronick C."/>
            <person name="Harrison M."/>
            <person name="Markivic C."/>
            <person name="Fulton R."/>
            <person name="Tin-Wollam A.-M."/>
            <person name="Shah N."/>
            <person name="Pepin K."/>
            <person name="Nash W."/>
            <person name="Thiruvilangam P."/>
            <person name="Bhonagiri V."/>
            <person name="Waters C."/>
            <person name="Tu K.C."/>
            <person name="Irgon J."/>
            <person name="Wilson R.K."/>
        </authorList>
    </citation>
    <scope>NUCLEOTIDE SEQUENCE [LARGE SCALE GENOMIC DNA]</scope>
    <source>
        <strain evidence="3">ATCC BAA-1116 / BB120</strain>
    </source>
</reference>
<dbReference type="PATRIC" id="fig|338187.36.peg.4888"/>
<dbReference type="AlphaFoldDB" id="A7N585"/>
<dbReference type="PANTHER" id="PTHR34289">
    <property type="entry name" value="PROTEIN, PUTATIVE (DUF819)-RELATED"/>
    <property type="match status" value="1"/>
</dbReference>
<sequence length="448" mass="48018">MLQGYFKVFLLLHIVTLMRYLYGSPSQKVDIHAQIKGRTIMISNDAVIMGMLAVILGGIFITESSQNSALKKFYSIIPGLLLCYFVPSLLNSFGIIDASNSKLYFVASRYLLPSALVLLIISADLRKIIGLGPKAVIMFLTGTAGIIIGGPLAILIIDQVSPDLVSGDVWRGLTTVAGSWIGGGANQAAMKEVFEVNDQLFSAMITVDVICANVWMAILLIMVGRQKKVDAWLKADTSSIEELKETVSKYQEENDRPTTTTDLVKIAAIAFGLTGLAHYFSDMIAPWISTNAPELAKYSLTSGFFWLIVLVTTFALIASCFKSTRSLEHGGASKIGSTFIYILVATIGMQMDVTAIFDNPGYFFIGIVWLTIHAVLMIAVAKLIRAPLFFMAVGSQANVGGAASAPVVAAAFHPALAPVGILMAVLGYALGTYGAYISGLLMQLAAGQ</sequence>
<accession>A7N585</accession>
<dbReference type="Proteomes" id="UP000008152">
    <property type="component" value="Chromosome II"/>
</dbReference>
<feature type="transmembrane region" description="Helical" evidence="1">
    <location>
        <begin position="300"/>
        <end position="318"/>
    </location>
</feature>
<feature type="transmembrane region" description="Helical" evidence="1">
    <location>
        <begin position="39"/>
        <end position="61"/>
    </location>
</feature>
<evidence type="ECO:0000313" key="3">
    <source>
        <dbReference type="Proteomes" id="UP000008152"/>
    </source>
</evidence>
<feature type="transmembrane region" description="Helical" evidence="1">
    <location>
        <begin position="263"/>
        <end position="280"/>
    </location>
</feature>
<feature type="transmembrane region" description="Helical" evidence="1">
    <location>
        <begin position="388"/>
        <end position="409"/>
    </location>
</feature>
<name>A7N585_VIBC1</name>
<feature type="transmembrane region" description="Helical" evidence="1">
    <location>
        <begin position="102"/>
        <end position="123"/>
    </location>
</feature>
<keyword evidence="1" id="KW-0472">Membrane</keyword>
<dbReference type="Pfam" id="PF05684">
    <property type="entry name" value="DUF819"/>
    <property type="match status" value="1"/>
</dbReference>
<dbReference type="PRINTS" id="PR00173">
    <property type="entry name" value="EDTRNSPORT"/>
</dbReference>
<feature type="transmembrane region" description="Helical" evidence="1">
    <location>
        <begin position="363"/>
        <end position="381"/>
    </location>
</feature>